<feature type="transmembrane region" description="Helical" evidence="8">
    <location>
        <begin position="20"/>
        <end position="38"/>
    </location>
</feature>
<gene>
    <name evidence="10" type="ORF">ML536_12795</name>
</gene>
<sequence length="396" mass="42587">MSSTNQAGRLTPELRTTGFYFTLFMANGAAVIALPLWLNAMGISPGEIGVINAVPMLLMLLVNIVVGRIADRAKDWRSVIVIGSLVAGVIPVGLFFVNEFWGILLVWTLAALPNSAVNPVVDAATMRMTRRRGTDYGTIRAWGTVGYMVINASTGFAIAAFGTAAFVPIFVALSLLRASTALGLPQFRSPEPQATLAESVPVAGKARELLKPWFVLPIFGFAMVFGTHFILNAFAALLWMEQGIPEWVIGPLVALGAFAEASMMFAWKHFSTRFSARHLILLAALVAAARWVAMAFSPPIWLLIPLQLTHAVTFSLGFLASVHFITNWTSEDIAAEAQSYFVVLQQSMSVVALIGFGWLVGLMGPHAYLVAALFALAGGGCVWLSLRMMAPKAQAA</sequence>
<feature type="transmembrane region" description="Helical" evidence="8">
    <location>
        <begin position="156"/>
        <end position="176"/>
    </location>
</feature>
<dbReference type="Proteomes" id="UP001156140">
    <property type="component" value="Unassembled WGS sequence"/>
</dbReference>
<dbReference type="RefSeq" id="WP_281736100.1">
    <property type="nucleotide sequence ID" value="NZ_JAKETQ010000001.1"/>
</dbReference>
<keyword evidence="5 8" id="KW-0812">Transmembrane</keyword>
<organism evidence="10 11">
    <name type="scientific">Paradevosia shaoguanensis</name>
    <dbReference type="NCBI Taxonomy" id="1335043"/>
    <lineage>
        <taxon>Bacteria</taxon>
        <taxon>Pseudomonadati</taxon>
        <taxon>Pseudomonadota</taxon>
        <taxon>Alphaproteobacteria</taxon>
        <taxon>Hyphomicrobiales</taxon>
        <taxon>Devosiaceae</taxon>
        <taxon>Paradevosia</taxon>
    </lineage>
</organism>
<evidence type="ECO:0000313" key="10">
    <source>
        <dbReference type="EMBL" id="MCI0127704.1"/>
    </source>
</evidence>
<feature type="transmembrane region" description="Helical" evidence="8">
    <location>
        <begin position="213"/>
        <end position="235"/>
    </location>
</feature>
<feature type="transmembrane region" description="Helical" evidence="8">
    <location>
        <begin position="79"/>
        <end position="97"/>
    </location>
</feature>
<keyword evidence="11" id="KW-1185">Reference proteome</keyword>
<protein>
    <submittedName>
        <fullName evidence="10">MFS transporter</fullName>
    </submittedName>
</protein>
<dbReference type="EMBL" id="JALAZD010000001">
    <property type="protein sequence ID" value="MCI0127704.1"/>
    <property type="molecule type" value="Genomic_DNA"/>
</dbReference>
<dbReference type="InterPro" id="IPR036259">
    <property type="entry name" value="MFS_trans_sf"/>
</dbReference>
<dbReference type="GO" id="GO:0015528">
    <property type="term" value="F:lactose:proton symporter activity"/>
    <property type="evidence" value="ECO:0007669"/>
    <property type="project" value="TreeGrafter"/>
</dbReference>
<comment type="caution">
    <text evidence="10">The sequence shown here is derived from an EMBL/GenBank/DDBJ whole genome shotgun (WGS) entry which is preliminary data.</text>
</comment>
<dbReference type="PIRSF" id="PIRSF004925">
    <property type="entry name" value="HcaT"/>
    <property type="match status" value="1"/>
</dbReference>
<dbReference type="Pfam" id="PF12832">
    <property type="entry name" value="MFS_1_like"/>
    <property type="match status" value="1"/>
</dbReference>
<dbReference type="PANTHER" id="PTHR23522">
    <property type="entry name" value="BLL5896 PROTEIN"/>
    <property type="match status" value="1"/>
</dbReference>
<keyword evidence="4" id="KW-0997">Cell inner membrane</keyword>
<dbReference type="AlphaFoldDB" id="A0AA41QPN2"/>
<evidence type="ECO:0000256" key="7">
    <source>
        <dbReference type="ARBA" id="ARBA00023136"/>
    </source>
</evidence>
<feature type="domain" description="Major facilitator superfamily associated" evidence="9">
    <location>
        <begin position="17"/>
        <end position="348"/>
    </location>
</feature>
<evidence type="ECO:0000256" key="2">
    <source>
        <dbReference type="ARBA" id="ARBA00022448"/>
    </source>
</evidence>
<evidence type="ECO:0000256" key="5">
    <source>
        <dbReference type="ARBA" id="ARBA00022692"/>
    </source>
</evidence>
<dbReference type="PANTHER" id="PTHR23522:SF10">
    <property type="entry name" value="3-PHENYLPROPIONIC ACID TRANSPORTER-RELATED"/>
    <property type="match status" value="1"/>
</dbReference>
<dbReference type="InterPro" id="IPR026032">
    <property type="entry name" value="HcaT-like"/>
</dbReference>
<evidence type="ECO:0000256" key="3">
    <source>
        <dbReference type="ARBA" id="ARBA00022475"/>
    </source>
</evidence>
<evidence type="ECO:0000256" key="8">
    <source>
        <dbReference type="SAM" id="Phobius"/>
    </source>
</evidence>
<dbReference type="Gene3D" id="1.20.1250.20">
    <property type="entry name" value="MFS general substrate transporter like domains"/>
    <property type="match status" value="2"/>
</dbReference>
<evidence type="ECO:0000313" key="11">
    <source>
        <dbReference type="Proteomes" id="UP001156140"/>
    </source>
</evidence>
<evidence type="ECO:0000256" key="4">
    <source>
        <dbReference type="ARBA" id="ARBA00022519"/>
    </source>
</evidence>
<comment type="subcellular location">
    <subcellularLocation>
        <location evidence="1">Cell inner membrane</location>
        <topology evidence="1">Multi-pass membrane protein</topology>
    </subcellularLocation>
</comment>
<evidence type="ECO:0000259" key="9">
    <source>
        <dbReference type="Pfam" id="PF12832"/>
    </source>
</evidence>
<evidence type="ECO:0000256" key="6">
    <source>
        <dbReference type="ARBA" id="ARBA00022989"/>
    </source>
</evidence>
<dbReference type="GO" id="GO:0005886">
    <property type="term" value="C:plasma membrane"/>
    <property type="evidence" value="ECO:0007669"/>
    <property type="project" value="UniProtKB-SubCell"/>
</dbReference>
<keyword evidence="6 8" id="KW-1133">Transmembrane helix</keyword>
<evidence type="ECO:0000256" key="1">
    <source>
        <dbReference type="ARBA" id="ARBA00004429"/>
    </source>
</evidence>
<dbReference type="SUPFAM" id="SSF103473">
    <property type="entry name" value="MFS general substrate transporter"/>
    <property type="match status" value="1"/>
</dbReference>
<feature type="transmembrane region" description="Helical" evidence="8">
    <location>
        <begin position="366"/>
        <end position="386"/>
    </location>
</feature>
<feature type="transmembrane region" description="Helical" evidence="8">
    <location>
        <begin position="50"/>
        <end position="67"/>
    </location>
</feature>
<reference evidence="10" key="1">
    <citation type="submission" date="2022-03" db="EMBL/GenBank/DDBJ databases">
        <title>The complete genome sequence of a Methyloterrigena soli.</title>
        <authorList>
            <person name="Zi Z."/>
        </authorList>
    </citation>
    <scope>NUCLEOTIDE SEQUENCE</scope>
    <source>
        <strain evidence="10">M48</strain>
    </source>
</reference>
<feature type="transmembrane region" description="Helical" evidence="8">
    <location>
        <begin position="340"/>
        <end position="360"/>
    </location>
</feature>
<feature type="transmembrane region" description="Helical" evidence="8">
    <location>
        <begin position="247"/>
        <end position="267"/>
    </location>
</feature>
<dbReference type="InterPro" id="IPR024989">
    <property type="entry name" value="MFS_assoc_dom"/>
</dbReference>
<feature type="transmembrane region" description="Helical" evidence="8">
    <location>
        <begin position="279"/>
        <end position="302"/>
    </location>
</feature>
<feature type="transmembrane region" description="Helical" evidence="8">
    <location>
        <begin position="308"/>
        <end position="328"/>
    </location>
</feature>
<dbReference type="GO" id="GO:0030395">
    <property type="term" value="F:lactose binding"/>
    <property type="evidence" value="ECO:0007669"/>
    <property type="project" value="TreeGrafter"/>
</dbReference>
<dbReference type="NCBIfam" id="NF037955">
    <property type="entry name" value="mfs"/>
    <property type="match status" value="1"/>
</dbReference>
<proteinExistence type="predicted"/>
<keyword evidence="3" id="KW-1003">Cell membrane</keyword>
<keyword evidence="7 8" id="KW-0472">Membrane</keyword>
<name>A0AA41QPN2_9HYPH</name>
<keyword evidence="2" id="KW-0813">Transport</keyword>
<accession>A0AA41QPN2</accession>